<evidence type="ECO:0000313" key="2">
    <source>
        <dbReference type="EMBL" id="PKY07906.1"/>
    </source>
</evidence>
<gene>
    <name evidence="2" type="ORF">P168DRAFT_323114</name>
</gene>
<dbReference type="Proteomes" id="UP000234254">
    <property type="component" value="Unassembled WGS sequence"/>
</dbReference>
<dbReference type="GeneID" id="36548175"/>
<dbReference type="EMBL" id="MSFM01000001">
    <property type="protein sequence ID" value="PKY07906.1"/>
    <property type="molecule type" value="Genomic_DNA"/>
</dbReference>
<evidence type="ECO:0000313" key="3">
    <source>
        <dbReference type="Proteomes" id="UP000234254"/>
    </source>
</evidence>
<evidence type="ECO:0000256" key="1">
    <source>
        <dbReference type="SAM" id="SignalP"/>
    </source>
</evidence>
<dbReference type="AlphaFoldDB" id="A0A2I1DDG2"/>
<keyword evidence="1" id="KW-0732">Signal</keyword>
<accession>A0A2I1DDG2</accession>
<keyword evidence="3" id="KW-1185">Reference proteome</keyword>
<organism evidence="2 3">
    <name type="scientific">Aspergillus campestris (strain IBT 28561)</name>
    <dbReference type="NCBI Taxonomy" id="1392248"/>
    <lineage>
        <taxon>Eukaryota</taxon>
        <taxon>Fungi</taxon>
        <taxon>Dikarya</taxon>
        <taxon>Ascomycota</taxon>
        <taxon>Pezizomycotina</taxon>
        <taxon>Eurotiomycetes</taxon>
        <taxon>Eurotiomycetidae</taxon>
        <taxon>Eurotiales</taxon>
        <taxon>Aspergillaceae</taxon>
        <taxon>Aspergillus</taxon>
        <taxon>Aspergillus subgen. Circumdati</taxon>
    </lineage>
</organism>
<name>A0A2I1DDG2_ASPC2</name>
<dbReference type="OrthoDB" id="4405280at2759"/>
<proteinExistence type="predicted"/>
<sequence>MKFNLVYLLTFVVFVTASAIPGPKAVDSAVSDKHLLVRDEGICHNSIDCEGGLCWEGICIDSRCRHNGDSPDDYYCFRGNCNPIPGRERDVDANQMLTERNDPKCHNMEDCRGALCVRGVCTDSHCRHNGDCPNDYFCFRGDCNPIPGRARDVKTDVSDKHLLERSDGLCHNNADCEGGLCWDGICVDGRCRHNDDCPNDYYCWRGNCNKIPRRERDVDADQINQSGDTVDTEMCSINVTDTGLEAPPTPCKHDNECKRCMHCIKGYCGYRHGKTDDESELMGSDSN</sequence>
<protein>
    <recommendedName>
        <fullName evidence="4">Dickkopf N-terminal cysteine-rich domain-containing protein</fullName>
    </recommendedName>
</protein>
<evidence type="ECO:0008006" key="4">
    <source>
        <dbReference type="Google" id="ProtNLM"/>
    </source>
</evidence>
<reference evidence="2" key="1">
    <citation type="submission" date="2016-12" db="EMBL/GenBank/DDBJ databases">
        <title>The genomes of Aspergillus section Nigri reveals drivers in fungal speciation.</title>
        <authorList>
            <consortium name="DOE Joint Genome Institute"/>
            <person name="Vesth T.C."/>
            <person name="Nybo J."/>
            <person name="Theobald S."/>
            <person name="Brandl J."/>
            <person name="Frisvad J.C."/>
            <person name="Nielsen K.F."/>
            <person name="Lyhne E.K."/>
            <person name="Kogle M.E."/>
            <person name="Kuo A."/>
            <person name="Riley R."/>
            <person name="Clum A."/>
            <person name="Nolan M."/>
            <person name="Lipzen A."/>
            <person name="Salamov A."/>
            <person name="Henrissat B."/>
            <person name="Wiebenga A."/>
            <person name="De vries R.P."/>
            <person name="Grigoriev I.V."/>
            <person name="Mortensen U.H."/>
            <person name="Andersen M.R."/>
            <person name="Baker S.E."/>
        </authorList>
    </citation>
    <scope>NUCLEOTIDE SEQUENCE</scope>
    <source>
        <strain evidence="2">IBT 28561</strain>
    </source>
</reference>
<feature type="chain" id="PRO_5014176541" description="Dickkopf N-terminal cysteine-rich domain-containing protein" evidence="1">
    <location>
        <begin position="20"/>
        <end position="287"/>
    </location>
</feature>
<dbReference type="RefSeq" id="XP_024696500.1">
    <property type="nucleotide sequence ID" value="XM_024840651.1"/>
</dbReference>
<feature type="signal peptide" evidence="1">
    <location>
        <begin position="1"/>
        <end position="19"/>
    </location>
</feature>
<comment type="caution">
    <text evidence="2">The sequence shown here is derived from an EMBL/GenBank/DDBJ whole genome shotgun (WGS) entry which is preliminary data.</text>
</comment>
<dbReference type="VEuPathDB" id="FungiDB:P168DRAFT_323114"/>